<dbReference type="InterPro" id="IPR036249">
    <property type="entry name" value="Thioredoxin-like_sf"/>
</dbReference>
<protein>
    <recommendedName>
        <fullName evidence="1">Thioredoxin domain-containing protein</fullName>
    </recommendedName>
</protein>
<organism evidence="2 3">
    <name type="scientific">Brassica carinata</name>
    <name type="common">Ethiopian mustard</name>
    <name type="synonym">Abyssinian cabbage</name>
    <dbReference type="NCBI Taxonomy" id="52824"/>
    <lineage>
        <taxon>Eukaryota</taxon>
        <taxon>Viridiplantae</taxon>
        <taxon>Streptophyta</taxon>
        <taxon>Embryophyta</taxon>
        <taxon>Tracheophyta</taxon>
        <taxon>Spermatophyta</taxon>
        <taxon>Magnoliopsida</taxon>
        <taxon>eudicotyledons</taxon>
        <taxon>Gunneridae</taxon>
        <taxon>Pentapetalae</taxon>
        <taxon>rosids</taxon>
        <taxon>malvids</taxon>
        <taxon>Brassicales</taxon>
        <taxon>Brassicaceae</taxon>
        <taxon>Brassiceae</taxon>
        <taxon>Brassica</taxon>
    </lineage>
</organism>
<name>A0A8X7VIT9_BRACI</name>
<comment type="caution">
    <text evidence="2">The sequence shown here is derived from an EMBL/GenBank/DDBJ whole genome shotgun (WGS) entry which is preliminary data.</text>
</comment>
<dbReference type="Proteomes" id="UP000886595">
    <property type="component" value="Unassembled WGS sequence"/>
</dbReference>
<dbReference type="Pfam" id="PF00085">
    <property type="entry name" value="Thioredoxin"/>
    <property type="match status" value="1"/>
</dbReference>
<evidence type="ECO:0000313" key="2">
    <source>
        <dbReference type="EMBL" id="KAG2312164.1"/>
    </source>
</evidence>
<proteinExistence type="predicted"/>
<dbReference type="InterPro" id="IPR013766">
    <property type="entry name" value="Thioredoxin_domain"/>
</dbReference>
<dbReference type="AlphaFoldDB" id="A0A8X7VIT9"/>
<keyword evidence="3" id="KW-1185">Reference proteome</keyword>
<evidence type="ECO:0000313" key="3">
    <source>
        <dbReference type="Proteomes" id="UP000886595"/>
    </source>
</evidence>
<dbReference type="Gene3D" id="3.40.30.10">
    <property type="entry name" value="Glutaredoxin"/>
    <property type="match status" value="1"/>
</dbReference>
<dbReference type="OrthoDB" id="1935823at2759"/>
<dbReference type="EMBL" id="JAAMPC010000005">
    <property type="protein sequence ID" value="KAG2312164.1"/>
    <property type="molecule type" value="Genomic_DNA"/>
</dbReference>
<evidence type="ECO:0000259" key="1">
    <source>
        <dbReference type="Pfam" id="PF00085"/>
    </source>
</evidence>
<dbReference type="SUPFAM" id="SSF52833">
    <property type="entry name" value="Thioredoxin-like"/>
    <property type="match status" value="1"/>
</dbReference>
<feature type="domain" description="Thioredoxin" evidence="1">
    <location>
        <begin position="79"/>
        <end position="121"/>
    </location>
</feature>
<gene>
    <name evidence="2" type="ORF">Bca52824_023721</name>
</gene>
<accession>A0A8X7VIT9</accession>
<reference evidence="2 3" key="1">
    <citation type="submission" date="2020-02" db="EMBL/GenBank/DDBJ databases">
        <authorList>
            <person name="Ma Q."/>
            <person name="Huang Y."/>
            <person name="Song X."/>
            <person name="Pei D."/>
        </authorList>
    </citation>
    <scope>NUCLEOTIDE SEQUENCE [LARGE SCALE GENOMIC DNA]</scope>
    <source>
        <strain evidence="2">Sxm20200214</strain>
        <tissue evidence="2">Leaf</tissue>
    </source>
</reference>
<sequence>MFPSVVSRARERFCRVSTRGKGHGGGKAKECGLHKGNIKDDDGKGNNVIGDSKAIVADIFKSERLVTLSRQGVGNLMKLENRKEPWIVVLYAPWCSFCQAMEASYNELADKLAGSGVNVAKFRA</sequence>